<reference evidence="2" key="1">
    <citation type="journal article" date="2023" name="Mol. Phylogenet. Evol.">
        <title>Genome-scale phylogeny and comparative genomics of the fungal order Sordariales.</title>
        <authorList>
            <person name="Hensen N."/>
            <person name="Bonometti L."/>
            <person name="Westerberg I."/>
            <person name="Brannstrom I.O."/>
            <person name="Guillou S."/>
            <person name="Cros-Aarteil S."/>
            <person name="Calhoun S."/>
            <person name="Haridas S."/>
            <person name="Kuo A."/>
            <person name="Mondo S."/>
            <person name="Pangilinan J."/>
            <person name="Riley R."/>
            <person name="LaButti K."/>
            <person name="Andreopoulos B."/>
            <person name="Lipzen A."/>
            <person name="Chen C."/>
            <person name="Yan M."/>
            <person name="Daum C."/>
            <person name="Ng V."/>
            <person name="Clum A."/>
            <person name="Steindorff A."/>
            <person name="Ohm R.A."/>
            <person name="Martin F."/>
            <person name="Silar P."/>
            <person name="Natvig D.O."/>
            <person name="Lalanne C."/>
            <person name="Gautier V."/>
            <person name="Ament-Velasquez S.L."/>
            <person name="Kruys A."/>
            <person name="Hutchinson M.I."/>
            <person name="Powell A.J."/>
            <person name="Barry K."/>
            <person name="Miller A.N."/>
            <person name="Grigoriev I.V."/>
            <person name="Debuchy R."/>
            <person name="Gladieux P."/>
            <person name="Hiltunen Thoren M."/>
            <person name="Johannesson H."/>
        </authorList>
    </citation>
    <scope>NUCLEOTIDE SEQUENCE</scope>
    <source>
        <strain evidence="2">CBS 123565</strain>
    </source>
</reference>
<reference evidence="2" key="2">
    <citation type="submission" date="2023-05" db="EMBL/GenBank/DDBJ databases">
        <authorList>
            <consortium name="Lawrence Berkeley National Laboratory"/>
            <person name="Steindorff A."/>
            <person name="Hensen N."/>
            <person name="Bonometti L."/>
            <person name="Westerberg I."/>
            <person name="Brannstrom I.O."/>
            <person name="Guillou S."/>
            <person name="Cros-Aarteil S."/>
            <person name="Calhoun S."/>
            <person name="Haridas S."/>
            <person name="Kuo A."/>
            <person name="Mondo S."/>
            <person name="Pangilinan J."/>
            <person name="Riley R."/>
            <person name="Labutti K."/>
            <person name="Andreopoulos B."/>
            <person name="Lipzen A."/>
            <person name="Chen C."/>
            <person name="Yanf M."/>
            <person name="Daum C."/>
            <person name="Ng V."/>
            <person name="Clum A."/>
            <person name="Ohm R."/>
            <person name="Martin F."/>
            <person name="Silar P."/>
            <person name="Natvig D."/>
            <person name="Lalanne C."/>
            <person name="Gautier V."/>
            <person name="Ament-Velasquez S.L."/>
            <person name="Kruys A."/>
            <person name="Hutchinson M.I."/>
            <person name="Powell A.J."/>
            <person name="Barry K."/>
            <person name="Miller A.N."/>
            <person name="Grigoriev I.V."/>
            <person name="Debuchy R."/>
            <person name="Gladieux P."/>
            <person name="Thoren M.H."/>
            <person name="Johannesson H."/>
        </authorList>
    </citation>
    <scope>NUCLEOTIDE SEQUENCE</scope>
    <source>
        <strain evidence="2">CBS 123565</strain>
    </source>
</reference>
<feature type="compositionally biased region" description="Low complexity" evidence="1">
    <location>
        <begin position="245"/>
        <end position="265"/>
    </location>
</feature>
<gene>
    <name evidence="2" type="ORF">BT67DRAFT_283509</name>
</gene>
<feature type="region of interest" description="Disordered" evidence="1">
    <location>
        <begin position="226"/>
        <end position="372"/>
    </location>
</feature>
<protein>
    <submittedName>
        <fullName evidence="2">Uncharacterized protein</fullName>
    </submittedName>
</protein>
<dbReference type="AlphaFoldDB" id="A0AAN6ZEG2"/>
<evidence type="ECO:0000256" key="1">
    <source>
        <dbReference type="SAM" id="MobiDB-lite"/>
    </source>
</evidence>
<feature type="region of interest" description="Disordered" evidence="1">
    <location>
        <begin position="1"/>
        <end position="20"/>
    </location>
</feature>
<keyword evidence="3" id="KW-1185">Reference proteome</keyword>
<organism evidence="2 3">
    <name type="scientific">Trichocladium antarcticum</name>
    <dbReference type="NCBI Taxonomy" id="1450529"/>
    <lineage>
        <taxon>Eukaryota</taxon>
        <taxon>Fungi</taxon>
        <taxon>Dikarya</taxon>
        <taxon>Ascomycota</taxon>
        <taxon>Pezizomycotina</taxon>
        <taxon>Sordariomycetes</taxon>
        <taxon>Sordariomycetidae</taxon>
        <taxon>Sordariales</taxon>
        <taxon>Chaetomiaceae</taxon>
        <taxon>Trichocladium</taxon>
    </lineage>
</organism>
<feature type="compositionally biased region" description="Low complexity" evidence="1">
    <location>
        <begin position="301"/>
        <end position="313"/>
    </location>
</feature>
<accession>A0AAN6ZEG2</accession>
<dbReference type="EMBL" id="MU853407">
    <property type="protein sequence ID" value="KAK4134858.1"/>
    <property type="molecule type" value="Genomic_DNA"/>
</dbReference>
<name>A0AAN6ZEG2_9PEZI</name>
<proteinExistence type="predicted"/>
<feature type="compositionally biased region" description="Low complexity" evidence="1">
    <location>
        <begin position="351"/>
        <end position="364"/>
    </location>
</feature>
<sequence>MSWPGGDWTPSDNGGGGDSYGRPVNVASLGTFGKKGVLVKQTPEQADLALHLLSSPFETLPQLPVWAFLAGFTTRWHKAWVATTLADMSGKLGRVLTPEEADALAHHRSIGCRRHSYSAPVILATAAYFARRGRNRFRFPFFTPTNISPIHFPSPRMALLRGRPAIASWHALRFGAYWSLSWLFLAGAIGGWADTSYMVMVIRDPKCKAMLDVAVQATREAQRKRLEGTAGLQQPPHPETAAPGSDDASPSRPYPAPAYESAAGAFQGERAQQQQQQQQVAPEQSPRGSSKEDDAFLFDDASPVAPAPSQRPQSPTPAPPTGSGSAWERLRQQAKQGGEGGWNQGEEQSRQTRAQQRAEQQYTYSPDEQEKAYVKELAQKEFDAMLERERRGMGDSGGGKS</sequence>
<comment type="caution">
    <text evidence="2">The sequence shown here is derived from an EMBL/GenBank/DDBJ whole genome shotgun (WGS) entry which is preliminary data.</text>
</comment>
<dbReference type="Proteomes" id="UP001304895">
    <property type="component" value="Unassembled WGS sequence"/>
</dbReference>
<evidence type="ECO:0000313" key="2">
    <source>
        <dbReference type="EMBL" id="KAK4134858.1"/>
    </source>
</evidence>
<evidence type="ECO:0000313" key="3">
    <source>
        <dbReference type="Proteomes" id="UP001304895"/>
    </source>
</evidence>